<comment type="caution">
    <text evidence="4">The sequence shown here is derived from an EMBL/GenBank/DDBJ whole genome shotgun (WGS) entry which is preliminary data.</text>
</comment>
<proteinExistence type="predicted"/>
<dbReference type="EMBL" id="JACHMK010000001">
    <property type="protein sequence ID" value="MBB6334260.1"/>
    <property type="molecule type" value="Genomic_DNA"/>
</dbReference>
<dbReference type="Gene3D" id="3.40.50.2000">
    <property type="entry name" value="Glycogen Phosphorylase B"/>
    <property type="match status" value="2"/>
</dbReference>
<evidence type="ECO:0000313" key="4">
    <source>
        <dbReference type="EMBL" id="MBB6334260.1"/>
    </source>
</evidence>
<keyword evidence="2" id="KW-0808">Transferase</keyword>
<evidence type="ECO:0000313" key="5">
    <source>
        <dbReference type="Proteomes" id="UP000617426"/>
    </source>
</evidence>
<evidence type="ECO:0000256" key="1">
    <source>
        <dbReference type="ARBA" id="ARBA00022676"/>
    </source>
</evidence>
<name>A0A923E486_9ACTO</name>
<evidence type="ECO:0000259" key="3">
    <source>
        <dbReference type="Pfam" id="PF13439"/>
    </source>
</evidence>
<dbReference type="Pfam" id="PF13439">
    <property type="entry name" value="Glyco_transf_4"/>
    <property type="match status" value="1"/>
</dbReference>
<sequence length="366" mass="40075">MLLDSGIELLVVVAFPVGIESRAWRKRPEIVDEDAIPVLRVALPTLPPVLVPLERRIHRSLLARAVRIIRPDLRPDVLHAHTVFPGGTSAALLSEIWKIPYVLTEHRPSSIRADAFLRRRKVIEAAVEGASLLTTVSSGFASALARRYSGTRWAAVELPVPDFFFGVERPPRGEGGPVRFIHVSHIDENKRVIEMCRAFEEAFAEDPERAALSVVGGTPEAIAAVQRSLAGHSSSVRIEFLGVRTRAETARALGESDVFVLVSAVEAGGTVLSEAQAAGLRLVTSTTWAGEFAVREGNGELVPVDDHLALVAAMRRIIEGEKYDSPEDIRRAARERYSTPAFSKRWTEMYDAVLKESAAGKERTGL</sequence>
<organism evidence="4 5">
    <name type="scientific">Schaalia hyovaginalis</name>
    <dbReference type="NCBI Taxonomy" id="29316"/>
    <lineage>
        <taxon>Bacteria</taxon>
        <taxon>Bacillati</taxon>
        <taxon>Actinomycetota</taxon>
        <taxon>Actinomycetes</taxon>
        <taxon>Actinomycetales</taxon>
        <taxon>Actinomycetaceae</taxon>
        <taxon>Schaalia</taxon>
    </lineage>
</organism>
<accession>A0A923E486</accession>
<dbReference type="GO" id="GO:0016757">
    <property type="term" value="F:glycosyltransferase activity"/>
    <property type="evidence" value="ECO:0007669"/>
    <property type="project" value="UniProtKB-KW"/>
</dbReference>
<dbReference type="PANTHER" id="PTHR45947:SF3">
    <property type="entry name" value="SULFOQUINOVOSYL TRANSFERASE SQD2"/>
    <property type="match status" value="1"/>
</dbReference>
<reference evidence="4" key="1">
    <citation type="submission" date="2020-08" db="EMBL/GenBank/DDBJ databases">
        <title>Sequencing the genomes of 1000 actinobacteria strains.</title>
        <authorList>
            <person name="Klenk H.-P."/>
        </authorList>
    </citation>
    <scope>NUCLEOTIDE SEQUENCE</scope>
    <source>
        <strain evidence="4">DSM 10695</strain>
    </source>
</reference>
<dbReference type="AlphaFoldDB" id="A0A923E486"/>
<dbReference type="Pfam" id="PF13692">
    <property type="entry name" value="Glyco_trans_1_4"/>
    <property type="match status" value="1"/>
</dbReference>
<dbReference type="InterPro" id="IPR050194">
    <property type="entry name" value="Glycosyltransferase_grp1"/>
</dbReference>
<protein>
    <submittedName>
        <fullName evidence="4">Glycosyltransferase involved in cell wall biosynthesis</fullName>
    </submittedName>
</protein>
<dbReference type="Proteomes" id="UP000617426">
    <property type="component" value="Unassembled WGS sequence"/>
</dbReference>
<evidence type="ECO:0000256" key="2">
    <source>
        <dbReference type="ARBA" id="ARBA00022679"/>
    </source>
</evidence>
<keyword evidence="1" id="KW-0328">Glycosyltransferase</keyword>
<dbReference type="InterPro" id="IPR028098">
    <property type="entry name" value="Glyco_trans_4-like_N"/>
</dbReference>
<gene>
    <name evidence="4" type="ORF">HD592_000825</name>
</gene>
<feature type="domain" description="Glycosyltransferase subfamily 4-like N-terminal" evidence="3">
    <location>
        <begin position="32"/>
        <end position="148"/>
    </location>
</feature>
<keyword evidence="5" id="KW-1185">Reference proteome</keyword>
<dbReference type="PANTHER" id="PTHR45947">
    <property type="entry name" value="SULFOQUINOVOSYL TRANSFERASE SQD2"/>
    <property type="match status" value="1"/>
</dbReference>
<dbReference type="SUPFAM" id="SSF53756">
    <property type="entry name" value="UDP-Glycosyltransferase/glycogen phosphorylase"/>
    <property type="match status" value="1"/>
</dbReference>
<dbReference type="GO" id="GO:1901137">
    <property type="term" value="P:carbohydrate derivative biosynthetic process"/>
    <property type="evidence" value="ECO:0007669"/>
    <property type="project" value="UniProtKB-ARBA"/>
</dbReference>